<dbReference type="EMBL" id="CM001211">
    <property type="protein sequence ID" value="EGP82242.1"/>
    <property type="molecule type" value="Genomic_DNA"/>
</dbReference>
<evidence type="ECO:0000313" key="1">
    <source>
        <dbReference type="EMBL" id="EGP82242.1"/>
    </source>
</evidence>
<dbReference type="Proteomes" id="UP000008062">
    <property type="component" value="Chromosome 16"/>
</dbReference>
<dbReference type="GeneID" id="13399900"/>
<accession>F9XRA7</accession>
<dbReference type="AlphaFoldDB" id="F9XRA7"/>
<gene>
    <name evidence="1" type="ORF">MYCGRDRAFT_97763</name>
</gene>
<keyword evidence="2" id="KW-1185">Reference proteome</keyword>
<protein>
    <submittedName>
        <fullName evidence="1">Uncharacterized protein</fullName>
    </submittedName>
</protein>
<proteinExistence type="predicted"/>
<evidence type="ECO:0000313" key="2">
    <source>
        <dbReference type="Proteomes" id="UP000008062"/>
    </source>
</evidence>
<sequence length="156" mass="16698">MSKVVRKYELPTQDGGGTSSDIREVLLYYILAASHSRTSSLAAPVMSVPSHADVLSSSPLLTTPPLYRVTNGGIKGVTHTAADTAINIAIDTAINSYRNHDPSELQNRAVGIDGRQGAVSLRQDGSVHIDRRRIPEETGVARSIGSRLACNRLCMS</sequence>
<dbReference type="HOGENOM" id="CLU_1688135_0_0_1"/>
<dbReference type="KEGG" id="ztr:MYCGRDRAFT_97763"/>
<organism evidence="1 2">
    <name type="scientific">Zymoseptoria tritici (strain CBS 115943 / IPO323)</name>
    <name type="common">Speckled leaf blotch fungus</name>
    <name type="synonym">Septoria tritici</name>
    <dbReference type="NCBI Taxonomy" id="336722"/>
    <lineage>
        <taxon>Eukaryota</taxon>
        <taxon>Fungi</taxon>
        <taxon>Dikarya</taxon>
        <taxon>Ascomycota</taxon>
        <taxon>Pezizomycotina</taxon>
        <taxon>Dothideomycetes</taxon>
        <taxon>Dothideomycetidae</taxon>
        <taxon>Mycosphaerellales</taxon>
        <taxon>Mycosphaerellaceae</taxon>
        <taxon>Zymoseptoria</taxon>
    </lineage>
</organism>
<name>F9XRA7_ZYMTI</name>
<dbReference type="InParanoid" id="F9XRA7"/>
<dbReference type="RefSeq" id="XP_003847266.1">
    <property type="nucleotide sequence ID" value="XM_003847218.1"/>
</dbReference>
<reference evidence="1 2" key="1">
    <citation type="journal article" date="2011" name="PLoS Genet.">
        <title>Finished genome of the fungal wheat pathogen Mycosphaerella graminicola reveals dispensome structure, chromosome plasticity, and stealth pathogenesis.</title>
        <authorList>
            <person name="Goodwin S.B."/>
            <person name="Ben M'barek S."/>
            <person name="Dhillon B."/>
            <person name="Wittenberg A.H.J."/>
            <person name="Crane C.F."/>
            <person name="Hane J.K."/>
            <person name="Foster A.J."/>
            <person name="Van der Lee T.A.J."/>
            <person name="Grimwood J."/>
            <person name="Aerts A."/>
            <person name="Antoniw J."/>
            <person name="Bailey A."/>
            <person name="Bluhm B."/>
            <person name="Bowler J."/>
            <person name="Bristow J."/>
            <person name="van der Burgt A."/>
            <person name="Canto-Canche B."/>
            <person name="Churchill A.C.L."/>
            <person name="Conde-Ferraez L."/>
            <person name="Cools H.J."/>
            <person name="Coutinho P.M."/>
            <person name="Csukai M."/>
            <person name="Dehal P."/>
            <person name="De Wit P."/>
            <person name="Donzelli B."/>
            <person name="van de Geest H.C."/>
            <person name="van Ham R.C.H.J."/>
            <person name="Hammond-Kosack K.E."/>
            <person name="Henrissat B."/>
            <person name="Kilian A."/>
            <person name="Kobayashi A.K."/>
            <person name="Koopmann E."/>
            <person name="Kourmpetis Y."/>
            <person name="Kuzniar A."/>
            <person name="Lindquist E."/>
            <person name="Lombard V."/>
            <person name="Maliepaard C."/>
            <person name="Martins N."/>
            <person name="Mehrabi R."/>
            <person name="Nap J.P.H."/>
            <person name="Ponomarenko A."/>
            <person name="Rudd J.J."/>
            <person name="Salamov A."/>
            <person name="Schmutz J."/>
            <person name="Schouten H.J."/>
            <person name="Shapiro H."/>
            <person name="Stergiopoulos I."/>
            <person name="Torriani S.F.F."/>
            <person name="Tu H."/>
            <person name="de Vries R.P."/>
            <person name="Waalwijk C."/>
            <person name="Ware S.B."/>
            <person name="Wiebenga A."/>
            <person name="Zwiers L.-H."/>
            <person name="Oliver R.P."/>
            <person name="Grigoriev I.V."/>
            <person name="Kema G.H.J."/>
        </authorList>
    </citation>
    <scope>NUCLEOTIDE SEQUENCE [LARGE SCALE GENOMIC DNA]</scope>
    <source>
        <strain evidence="2">CBS 115943 / IPO323</strain>
    </source>
</reference>